<dbReference type="AlphaFoldDB" id="A0A836IG76"/>
<dbReference type="InterPro" id="IPR009210">
    <property type="entry name" value="ASCC1"/>
</dbReference>
<evidence type="ECO:0000313" key="4">
    <source>
        <dbReference type="Proteomes" id="UP000674318"/>
    </source>
</evidence>
<dbReference type="GeneID" id="94291618"/>
<sequence>MAHPTAPPSSAQPKLEEDGTVVQKEKKVDSATREKPLGVHGDSREPHDRRIALTRPPKHSWKCVACGKHSTDIRHVCAFCLSPEPGYGDNPVTSCPRDGGGAANAGKSAVQPAPAQRPGTCEDAGARLQQTSLTKRTYRAFTESHTPAARASAASPQRGTSAVPSASVGSALEKGNVGMISDYQPDCGGRAFGDAGNKDGNTEGDSATVLTPTSNAQRNPTKPNRFSKNFTHFVSIPFGKLPAVTANATRFLEDLRSFVVAKYAESVQEKDMAAAGGATCPGRGAGSLPSTSTAAPELVTHTAKLHMTLLLLTLPRREDVEFAKELLRGAFANAWAATKEKWVASTDTTYALSGSPPLASKHRHPLVRLGGGLQVFSAGGRDEVCDPKKATVVYMGINDAAGLATVQQMQRVLHESLAEVIDNPKEAERSREVLHVTIMNKKWGRNQAARHPFDAQPIVEAFPNAAIGAGEDARQPFEIPELELCAMHRHDPESGAYFVETTVKI</sequence>
<dbReference type="InterPro" id="IPR019510">
    <property type="entry name" value="AKAP7-like_phosphoesterase"/>
</dbReference>
<dbReference type="RefSeq" id="XP_067756807.1">
    <property type="nucleotide sequence ID" value="XM_067901541.1"/>
</dbReference>
<evidence type="ECO:0000256" key="1">
    <source>
        <dbReference type="SAM" id="MobiDB-lite"/>
    </source>
</evidence>
<dbReference type="PANTHER" id="PTHR13360:SF1">
    <property type="entry name" value="ACTIVATING SIGNAL COINTEGRATOR 1 COMPLEX SUBUNIT 1"/>
    <property type="match status" value="1"/>
</dbReference>
<protein>
    <recommendedName>
        <fullName evidence="2">A-kinase anchor protein 7-like phosphoesterase domain-containing protein</fullName>
    </recommendedName>
</protein>
<gene>
    <name evidence="3" type="ORF">JKF63_05584</name>
</gene>
<reference evidence="3 4" key="1">
    <citation type="submission" date="2021-02" db="EMBL/GenBank/DDBJ databases">
        <title>Porcisia hertigi Genome sequencing and assembly.</title>
        <authorList>
            <person name="Almutairi H."/>
            <person name="Gatherer D."/>
        </authorList>
    </citation>
    <scope>NUCLEOTIDE SEQUENCE [LARGE SCALE GENOMIC DNA]</scope>
    <source>
        <strain evidence="3 4">C119</strain>
    </source>
</reference>
<feature type="compositionally biased region" description="Basic and acidic residues" evidence="1">
    <location>
        <begin position="23"/>
        <end position="51"/>
    </location>
</feature>
<dbReference type="Gene3D" id="3.90.1140.10">
    <property type="entry name" value="Cyclic phosphodiesterase"/>
    <property type="match status" value="1"/>
</dbReference>
<feature type="region of interest" description="Disordered" evidence="1">
    <location>
        <begin position="99"/>
        <end position="123"/>
    </location>
</feature>
<dbReference type="PANTHER" id="PTHR13360">
    <property type="entry name" value="ACTIVATING SIGNAL COINTEGRATOR 1 COMPLEX SUBUNIT 1"/>
    <property type="match status" value="1"/>
</dbReference>
<feature type="domain" description="A-kinase anchor protein 7-like phosphoesterase" evidence="2">
    <location>
        <begin position="230"/>
        <end position="505"/>
    </location>
</feature>
<keyword evidence="4" id="KW-1185">Reference proteome</keyword>
<feature type="compositionally biased region" description="Low complexity" evidence="1">
    <location>
        <begin position="147"/>
        <end position="158"/>
    </location>
</feature>
<feature type="compositionally biased region" description="Polar residues" evidence="1">
    <location>
        <begin position="203"/>
        <end position="226"/>
    </location>
</feature>
<dbReference type="GO" id="GO:0006307">
    <property type="term" value="P:DNA alkylation repair"/>
    <property type="evidence" value="ECO:0007669"/>
    <property type="project" value="InterPro"/>
</dbReference>
<dbReference type="OrthoDB" id="277832at2759"/>
<evidence type="ECO:0000313" key="3">
    <source>
        <dbReference type="EMBL" id="KAG5503445.1"/>
    </source>
</evidence>
<name>A0A836IG76_9TRYP</name>
<proteinExistence type="predicted"/>
<accession>A0A836IG76</accession>
<comment type="caution">
    <text evidence="3">The sequence shown here is derived from an EMBL/GenBank/DDBJ whole genome shotgun (WGS) entry which is preliminary data.</text>
</comment>
<evidence type="ECO:0000259" key="2">
    <source>
        <dbReference type="Pfam" id="PF10469"/>
    </source>
</evidence>
<dbReference type="EMBL" id="JAFJZO010000024">
    <property type="protein sequence ID" value="KAG5503445.1"/>
    <property type="molecule type" value="Genomic_DNA"/>
</dbReference>
<organism evidence="3 4">
    <name type="scientific">Porcisia hertigi</name>
    <dbReference type="NCBI Taxonomy" id="2761500"/>
    <lineage>
        <taxon>Eukaryota</taxon>
        <taxon>Discoba</taxon>
        <taxon>Euglenozoa</taxon>
        <taxon>Kinetoplastea</taxon>
        <taxon>Metakinetoplastina</taxon>
        <taxon>Trypanosomatida</taxon>
        <taxon>Trypanosomatidae</taxon>
        <taxon>Leishmaniinae</taxon>
        <taxon>Porcisia</taxon>
    </lineage>
</organism>
<feature type="region of interest" description="Disordered" evidence="1">
    <location>
        <begin position="190"/>
        <end position="226"/>
    </location>
</feature>
<dbReference type="Pfam" id="PF10469">
    <property type="entry name" value="AKAP7_NLS"/>
    <property type="match status" value="1"/>
</dbReference>
<dbReference type="Proteomes" id="UP000674318">
    <property type="component" value="Chromosome 24"/>
</dbReference>
<dbReference type="GO" id="GO:0005634">
    <property type="term" value="C:nucleus"/>
    <property type="evidence" value="ECO:0007669"/>
    <property type="project" value="TreeGrafter"/>
</dbReference>
<dbReference type="KEGG" id="phet:94291618"/>
<feature type="region of interest" description="Disordered" evidence="1">
    <location>
        <begin position="144"/>
        <end position="167"/>
    </location>
</feature>
<feature type="region of interest" description="Disordered" evidence="1">
    <location>
        <begin position="1"/>
        <end position="53"/>
    </location>
</feature>
<dbReference type="GO" id="GO:0006355">
    <property type="term" value="P:regulation of DNA-templated transcription"/>
    <property type="evidence" value="ECO:0007669"/>
    <property type="project" value="TreeGrafter"/>
</dbReference>